<feature type="compositionally biased region" description="Low complexity" evidence="6">
    <location>
        <begin position="534"/>
        <end position="550"/>
    </location>
</feature>
<dbReference type="EMBL" id="JAPMOS010000022">
    <property type="protein sequence ID" value="KAJ4459166.1"/>
    <property type="molecule type" value="Genomic_DNA"/>
</dbReference>
<feature type="compositionally biased region" description="Polar residues" evidence="6">
    <location>
        <begin position="62"/>
        <end position="80"/>
    </location>
</feature>
<feature type="compositionally biased region" description="Basic and acidic residues" evidence="6">
    <location>
        <begin position="552"/>
        <end position="569"/>
    </location>
</feature>
<feature type="compositionally biased region" description="Pro residues" evidence="6">
    <location>
        <begin position="434"/>
        <end position="450"/>
    </location>
</feature>
<evidence type="ECO:0000256" key="5">
    <source>
        <dbReference type="SAM" id="Coils"/>
    </source>
</evidence>
<organism evidence="8 9">
    <name type="scientific">Paratrimastix pyriformis</name>
    <dbReference type="NCBI Taxonomy" id="342808"/>
    <lineage>
        <taxon>Eukaryota</taxon>
        <taxon>Metamonada</taxon>
        <taxon>Preaxostyla</taxon>
        <taxon>Paratrimastigidae</taxon>
        <taxon>Paratrimastix</taxon>
    </lineage>
</organism>
<sequence length="1233" mass="128643">MQRQRPNTTPTQPSPEPRWSPSTGTEGGTQGTPSMSSVPRQAAVPKTPVPISSPGSPGRPATGNQVPSLPRPKQQQQTASPWGKIKAPADGPAAQITPLTPQGPSTTTAAPAATPISAAEFPTLKSSGRRGGKGRGQRTPEHTASAVSTPPRHQGTIHDTNESLLSSDRSLEAPEPPQPVPSAAGAESTSTLAGSSTGTIVSTDSGSVASAETDAAAGGSVSRPYTLNLGPPTGDSALSLVIHGPDSLLQLPEFPPEKTPEEKRHAHQAALEADAGDEATDGAAEPHTPGRRPADQDREEVPAPAPDQAQPADPPKTPQANRAPSSRQPDDDQQQSAPVPPHAAEEPRGDEPASQPEADEAEAEETIAQPPASAPASTRPSHPSAVLLAQLPTPGVVTPPGSVEDLTMLGAAFQPAIQPPVGGSGLSVTLEQQAPPPSSPFAPSPVPPTSSGPAAAPIPAAPASAPAATTTSSPSSSFSSPGAGPAAAHSTLSSPPPASPASRPTDRTAPGSTPMRPSPPESSKGSPAVYPLTPAGRVAATPGRGAPATPRTRKEELTKKDAEIQRLCRENAQSHAAADRSDRERLNSERLFRQQIAQMEEAHKSRIHDAVEARLLVETELRSLRAAHASCQSREADMEAAHRAALAAAEERVAQAQAELRAHQEELDKGRAEVAQAREQLALAEQPYQPRARRPARSRIRGPGARRGGPSSGGGGEPWTYSPTGSTPGGATAEHLQEKQSQLASTCQQLQDERLQPVRDAQDSITAAQQGWQERQQGREAKALAELHESLRAKRNTLLTLHQRVGQLEEQLSTRERELAALTARHEEATAQHKQASGRVADLEAQGDRLRQAAAELQARLDAGATEGASLRSSLDDLRQTVDGLRAALAEREAALAKEAATSAELRGQLAREQNGFGVERASVSGALSEVRARLAARDEELLKATARATAAEERLAALREEHTRAESQLAVFEQRRAEDAAVHRAALATEVQRTEDLQAQSRALQAALEQAQTQARKADEAMDQQVTRLADLEQSLALARAHEEALGAEATAYKQQLDEALAAVRATKTELGGRVAELQRRAADATAAAEAASDQACGAQTSGSENVVLIQEAMERLVAMRTSCEALHKELQAETAQLNGRIQEITALIAGRDEAADLTAGEEPAPLGAAPAEGRTKKDAQKAGKAKGTGRHSATVAAVSFVLGAGVATGVAVLCTRHMPGLVNFLRGVLPT</sequence>
<keyword evidence="9" id="KW-1185">Reference proteome</keyword>
<evidence type="ECO:0000313" key="9">
    <source>
        <dbReference type="Proteomes" id="UP001141327"/>
    </source>
</evidence>
<feature type="region of interest" description="Disordered" evidence="6">
    <location>
        <begin position="415"/>
        <end position="587"/>
    </location>
</feature>
<evidence type="ECO:0000313" key="8">
    <source>
        <dbReference type="EMBL" id="KAJ4459166.1"/>
    </source>
</evidence>
<feature type="region of interest" description="Disordered" evidence="6">
    <location>
        <begin position="1"/>
        <end position="403"/>
    </location>
</feature>
<name>A0ABQ8UME4_9EUKA</name>
<feature type="compositionally biased region" description="Low complexity" evidence="6">
    <location>
        <begin position="182"/>
        <end position="199"/>
    </location>
</feature>
<keyword evidence="5" id="KW-0175">Coiled coil</keyword>
<feature type="compositionally biased region" description="Low complexity" evidence="6">
    <location>
        <begin position="318"/>
        <end position="327"/>
    </location>
</feature>
<proteinExistence type="predicted"/>
<feature type="compositionally biased region" description="Low complexity" evidence="6">
    <location>
        <begin position="104"/>
        <end position="119"/>
    </location>
</feature>
<comment type="caution">
    <text evidence="8">The sequence shown here is derived from an EMBL/GenBank/DDBJ whole genome shotgun (WGS) entry which is preliminary data.</text>
</comment>
<keyword evidence="7" id="KW-0472">Membrane</keyword>
<comment type="subcellular location">
    <subcellularLocation>
        <location evidence="1">Cytoplasm</location>
        <location evidence="1">Cytoskeleton</location>
    </subcellularLocation>
</comment>
<evidence type="ECO:0000256" key="7">
    <source>
        <dbReference type="SAM" id="Phobius"/>
    </source>
</evidence>
<evidence type="ECO:0000256" key="1">
    <source>
        <dbReference type="ARBA" id="ARBA00004245"/>
    </source>
</evidence>
<feature type="coiled-coil region" evidence="5">
    <location>
        <begin position="805"/>
        <end position="895"/>
    </location>
</feature>
<feature type="region of interest" description="Disordered" evidence="6">
    <location>
        <begin position="1163"/>
        <end position="1190"/>
    </location>
</feature>
<feature type="compositionally biased region" description="Low complexity" evidence="6">
    <location>
        <begin position="1163"/>
        <end position="1174"/>
    </location>
</feature>
<feature type="compositionally biased region" description="Low complexity" evidence="6">
    <location>
        <begin position="451"/>
        <end position="493"/>
    </location>
</feature>
<feature type="compositionally biased region" description="Basic residues" evidence="6">
    <location>
        <begin position="127"/>
        <end position="136"/>
    </location>
</feature>
<dbReference type="SUPFAM" id="SSF90257">
    <property type="entry name" value="Myosin rod fragments"/>
    <property type="match status" value="1"/>
</dbReference>
<feature type="region of interest" description="Disordered" evidence="6">
    <location>
        <begin position="682"/>
        <end position="732"/>
    </location>
</feature>
<feature type="compositionally biased region" description="Basic and acidic residues" evidence="6">
    <location>
        <begin position="577"/>
        <end position="587"/>
    </location>
</feature>
<keyword evidence="3" id="KW-0505">Motor protein</keyword>
<evidence type="ECO:0000256" key="6">
    <source>
        <dbReference type="SAM" id="MobiDB-lite"/>
    </source>
</evidence>
<dbReference type="PANTHER" id="PTHR47970:SF12">
    <property type="entry name" value="KINESIN FAMILY MEMBER 11"/>
    <property type="match status" value="1"/>
</dbReference>
<keyword evidence="2" id="KW-0963">Cytoplasm</keyword>
<accession>A0ABQ8UME4</accession>
<feature type="compositionally biased region" description="Basic and acidic residues" evidence="6">
    <location>
        <begin position="292"/>
        <end position="301"/>
    </location>
</feature>
<feature type="compositionally biased region" description="Polar residues" evidence="6">
    <location>
        <begin position="1"/>
        <end position="11"/>
    </location>
</feature>
<feature type="transmembrane region" description="Helical" evidence="7">
    <location>
        <begin position="1195"/>
        <end position="1216"/>
    </location>
</feature>
<keyword evidence="4" id="KW-0206">Cytoskeleton</keyword>
<feature type="coiled-coil region" evidence="5">
    <location>
        <begin position="639"/>
        <end position="680"/>
    </location>
</feature>
<feature type="compositionally biased region" description="Gly residues" evidence="6">
    <location>
        <begin position="705"/>
        <end position="717"/>
    </location>
</feature>
<evidence type="ECO:0000256" key="4">
    <source>
        <dbReference type="ARBA" id="ARBA00023212"/>
    </source>
</evidence>
<feature type="compositionally biased region" description="Low complexity" evidence="6">
    <location>
        <begin position="392"/>
        <end position="401"/>
    </location>
</feature>
<dbReference type="PANTHER" id="PTHR47970">
    <property type="entry name" value="KINESIN-LIKE PROTEIN KIF11"/>
    <property type="match status" value="1"/>
</dbReference>
<evidence type="ECO:0000256" key="2">
    <source>
        <dbReference type="ARBA" id="ARBA00022490"/>
    </source>
</evidence>
<keyword evidence="7" id="KW-0812">Transmembrane</keyword>
<dbReference type="Gene3D" id="1.20.5.340">
    <property type="match status" value="1"/>
</dbReference>
<feature type="compositionally biased region" description="Basic and acidic residues" evidence="6">
    <location>
        <begin position="255"/>
        <end position="264"/>
    </location>
</feature>
<gene>
    <name evidence="8" type="ORF">PAPYR_4969</name>
</gene>
<dbReference type="Proteomes" id="UP001141327">
    <property type="component" value="Unassembled WGS sequence"/>
</dbReference>
<evidence type="ECO:0000256" key="3">
    <source>
        <dbReference type="ARBA" id="ARBA00023175"/>
    </source>
</evidence>
<dbReference type="InterPro" id="IPR047149">
    <property type="entry name" value="KIF11-like"/>
</dbReference>
<keyword evidence="7" id="KW-1133">Transmembrane helix</keyword>
<reference evidence="8" key="1">
    <citation type="journal article" date="2022" name="bioRxiv">
        <title>Genomics of Preaxostyla Flagellates Illuminates Evolutionary Transitions and the Path Towards Mitochondrial Loss.</title>
        <authorList>
            <person name="Novak L.V.F."/>
            <person name="Treitli S.C."/>
            <person name="Pyrih J."/>
            <person name="Halakuc P."/>
            <person name="Pipaliya S.V."/>
            <person name="Vacek V."/>
            <person name="Brzon O."/>
            <person name="Soukal P."/>
            <person name="Eme L."/>
            <person name="Dacks J.B."/>
            <person name="Karnkowska A."/>
            <person name="Elias M."/>
            <person name="Hampl V."/>
        </authorList>
    </citation>
    <scope>NUCLEOTIDE SEQUENCE</scope>
    <source>
        <strain evidence="8">RCP-MX</strain>
    </source>
</reference>
<protein>
    <submittedName>
        <fullName evidence="8">Uncharacterized protein</fullName>
    </submittedName>
</protein>
<feature type="compositionally biased region" description="Low complexity" evidence="6">
    <location>
        <begin position="368"/>
        <end position="385"/>
    </location>
</feature>
<feature type="compositionally biased region" description="Polar residues" evidence="6">
    <location>
        <begin position="200"/>
        <end position="210"/>
    </location>
</feature>
<feature type="compositionally biased region" description="Basic residues" evidence="6">
    <location>
        <begin position="691"/>
        <end position="700"/>
    </location>
</feature>
<feature type="coiled-coil region" evidence="5">
    <location>
        <begin position="942"/>
        <end position="1149"/>
    </location>
</feature>